<feature type="domain" description="OmpA-like" evidence="5">
    <location>
        <begin position="1"/>
        <end position="87"/>
    </location>
</feature>
<comment type="subcellular location">
    <subcellularLocation>
        <location evidence="1">Cell outer membrane</location>
    </subcellularLocation>
</comment>
<dbReference type="Gene3D" id="3.30.1330.60">
    <property type="entry name" value="OmpA-like domain"/>
    <property type="match status" value="1"/>
</dbReference>
<evidence type="ECO:0000256" key="1">
    <source>
        <dbReference type="ARBA" id="ARBA00004442"/>
    </source>
</evidence>
<dbReference type="EMBL" id="JAKKSL010000001">
    <property type="protein sequence ID" value="MCI2282561.1"/>
    <property type="molecule type" value="Genomic_DNA"/>
</dbReference>
<dbReference type="Pfam" id="PF00691">
    <property type="entry name" value="OmpA"/>
    <property type="match status" value="1"/>
</dbReference>
<evidence type="ECO:0000313" key="7">
    <source>
        <dbReference type="Proteomes" id="UP001139646"/>
    </source>
</evidence>
<dbReference type="CDD" id="cd07185">
    <property type="entry name" value="OmpA_C-like"/>
    <property type="match status" value="1"/>
</dbReference>
<sequence length="93" mass="10178">MAEVLKNYPELSLVIEGHTSKVGSSAYNQKISQQRAEAVVDVLVNKFNIASDRLSAVGYGEERLIDLGDTAAHAVNRRIEAKVELTKKVPVAR</sequence>
<dbReference type="PANTHER" id="PTHR30329">
    <property type="entry name" value="STATOR ELEMENT OF FLAGELLAR MOTOR COMPLEX"/>
    <property type="match status" value="1"/>
</dbReference>
<keyword evidence="2 4" id="KW-0472">Membrane</keyword>
<evidence type="ECO:0000256" key="2">
    <source>
        <dbReference type="ARBA" id="ARBA00023136"/>
    </source>
</evidence>
<organism evidence="6 7">
    <name type="scientific">Colwellia maritima</name>
    <dbReference type="NCBI Taxonomy" id="2912588"/>
    <lineage>
        <taxon>Bacteria</taxon>
        <taxon>Pseudomonadati</taxon>
        <taxon>Pseudomonadota</taxon>
        <taxon>Gammaproteobacteria</taxon>
        <taxon>Alteromonadales</taxon>
        <taxon>Colwelliaceae</taxon>
        <taxon>Colwellia</taxon>
    </lineage>
</organism>
<evidence type="ECO:0000259" key="5">
    <source>
        <dbReference type="PROSITE" id="PS51123"/>
    </source>
</evidence>
<protein>
    <submittedName>
        <fullName evidence="6">OmpA family protein</fullName>
    </submittedName>
</protein>
<dbReference type="InterPro" id="IPR006665">
    <property type="entry name" value="OmpA-like"/>
</dbReference>
<dbReference type="PRINTS" id="PR01021">
    <property type="entry name" value="OMPADOMAIN"/>
</dbReference>
<proteinExistence type="predicted"/>
<comment type="caution">
    <text evidence="6">The sequence shown here is derived from an EMBL/GenBank/DDBJ whole genome shotgun (WGS) entry which is preliminary data.</text>
</comment>
<keyword evidence="3" id="KW-0998">Cell outer membrane</keyword>
<dbReference type="PANTHER" id="PTHR30329:SF21">
    <property type="entry name" value="LIPOPROTEIN YIAD-RELATED"/>
    <property type="match status" value="1"/>
</dbReference>
<reference evidence="6" key="1">
    <citation type="submission" date="2022-01" db="EMBL/GenBank/DDBJ databases">
        <title>Colwellia maritima, isolated from seawater.</title>
        <authorList>
            <person name="Kristyanto S."/>
            <person name="Jung J."/>
            <person name="Jeon C.O."/>
        </authorList>
    </citation>
    <scope>NUCLEOTIDE SEQUENCE</scope>
    <source>
        <strain evidence="6">MSW7</strain>
    </source>
</reference>
<evidence type="ECO:0000256" key="3">
    <source>
        <dbReference type="ARBA" id="ARBA00023237"/>
    </source>
</evidence>
<evidence type="ECO:0000256" key="4">
    <source>
        <dbReference type="PROSITE-ProRule" id="PRU00473"/>
    </source>
</evidence>
<dbReference type="PROSITE" id="PS51123">
    <property type="entry name" value="OMPA_2"/>
    <property type="match status" value="1"/>
</dbReference>
<name>A0ABS9WXC5_9GAMM</name>
<dbReference type="InterPro" id="IPR036737">
    <property type="entry name" value="OmpA-like_sf"/>
</dbReference>
<dbReference type="InterPro" id="IPR050330">
    <property type="entry name" value="Bact_OuterMem_StrucFunc"/>
</dbReference>
<keyword evidence="7" id="KW-1185">Reference proteome</keyword>
<evidence type="ECO:0000313" key="6">
    <source>
        <dbReference type="EMBL" id="MCI2282561.1"/>
    </source>
</evidence>
<dbReference type="SUPFAM" id="SSF103088">
    <property type="entry name" value="OmpA-like"/>
    <property type="match status" value="1"/>
</dbReference>
<accession>A0ABS9WXC5</accession>
<dbReference type="InterPro" id="IPR006664">
    <property type="entry name" value="OMP_bac"/>
</dbReference>
<dbReference type="Proteomes" id="UP001139646">
    <property type="component" value="Unassembled WGS sequence"/>
</dbReference>
<gene>
    <name evidence="6" type="ORF">L3081_03055</name>
</gene>